<dbReference type="PANTHER" id="PTHR47850">
    <property type="entry name" value="F-BOX/KELCH-REPEAT PROTEIN OR23"/>
    <property type="match status" value="1"/>
</dbReference>
<dbReference type="Gene3D" id="1.20.1280.50">
    <property type="match status" value="1"/>
</dbReference>
<dbReference type="InterPro" id="IPR001810">
    <property type="entry name" value="F-box_dom"/>
</dbReference>
<feature type="domain" description="F-box" evidence="1">
    <location>
        <begin position="126"/>
        <end position="166"/>
    </location>
</feature>
<evidence type="ECO:0000259" key="1">
    <source>
        <dbReference type="SMART" id="SM00256"/>
    </source>
</evidence>
<proteinExistence type="predicted"/>
<dbReference type="InterPro" id="IPR015915">
    <property type="entry name" value="Kelch-typ_b-propeller"/>
</dbReference>
<dbReference type="SUPFAM" id="SSF81383">
    <property type="entry name" value="F-box domain"/>
    <property type="match status" value="1"/>
</dbReference>
<sequence length="311" mass="34146">MRRGRTHAHANQTAHRNADYVSVLKHVSPIKTSHITPRHIQMFLQWDHISALPVLPGSADASPRPHEGLRLQDQCETNRPYRTYPHRSRTRVHGFVFFLLLLLRPAAPSETLAVNSPDAGTLIPGLPDDVAALILASLPYPHQLRLRSTCRSWRSLLSPASLLPLRRRLRLPRRHLLCLFPSDPSLTPPLLFDPAAPAWSPLPPLPCSPHIYGLSNFVPVALGHHLYLLGGSHFDTRSYPLGHPSASAAAYRLDLAAPPLAWSRLPDMLVPRGSFASAPFPIPRTLNREAEGIIVAGAGRGTPCIPPRGAG</sequence>
<gene>
    <name evidence="2" type="ORF">CB5_LOCUS29227</name>
</gene>
<reference evidence="2" key="1">
    <citation type="submission" date="2020-07" db="EMBL/GenBank/DDBJ databases">
        <authorList>
            <person name="Lin J."/>
        </authorList>
    </citation>
    <scope>NUCLEOTIDE SEQUENCE</scope>
</reference>
<dbReference type="Pfam" id="PF00646">
    <property type="entry name" value="F-box"/>
    <property type="match status" value="1"/>
</dbReference>
<dbReference type="Gene3D" id="2.120.10.80">
    <property type="entry name" value="Kelch-type beta propeller"/>
    <property type="match status" value="1"/>
</dbReference>
<dbReference type="AlphaFoldDB" id="A0A6V7QTC6"/>
<dbReference type="SUPFAM" id="SSF117281">
    <property type="entry name" value="Kelch motif"/>
    <property type="match status" value="1"/>
</dbReference>
<evidence type="ECO:0000313" key="2">
    <source>
        <dbReference type="EMBL" id="CAD1846016.1"/>
    </source>
</evidence>
<dbReference type="PANTHER" id="PTHR47850:SF1">
    <property type="entry name" value="F-BOX_KELCH-REPEAT PROTEIN OR23"/>
    <property type="match status" value="1"/>
</dbReference>
<name>A0A6V7QTC6_ANACO</name>
<protein>
    <recommendedName>
        <fullName evidence="1">F-box domain-containing protein</fullName>
    </recommendedName>
</protein>
<dbReference type="EMBL" id="CAJEUB010000010">
    <property type="protein sequence ID" value="CAD1846016.1"/>
    <property type="molecule type" value="Genomic_DNA"/>
</dbReference>
<organism evidence="2">
    <name type="scientific">Ananas comosus var. bracteatus</name>
    <name type="common">red pineapple</name>
    <dbReference type="NCBI Taxonomy" id="296719"/>
    <lineage>
        <taxon>Eukaryota</taxon>
        <taxon>Viridiplantae</taxon>
        <taxon>Streptophyta</taxon>
        <taxon>Embryophyta</taxon>
        <taxon>Tracheophyta</taxon>
        <taxon>Spermatophyta</taxon>
        <taxon>Magnoliopsida</taxon>
        <taxon>Liliopsida</taxon>
        <taxon>Poales</taxon>
        <taxon>Bromeliaceae</taxon>
        <taxon>Bromelioideae</taxon>
        <taxon>Ananas</taxon>
    </lineage>
</organism>
<dbReference type="InterPro" id="IPR036047">
    <property type="entry name" value="F-box-like_dom_sf"/>
</dbReference>
<accession>A0A6V7QTC6</accession>
<dbReference type="SMART" id="SM00256">
    <property type="entry name" value="FBOX"/>
    <property type="match status" value="1"/>
</dbReference>